<feature type="compositionally biased region" description="Polar residues" evidence="2">
    <location>
        <begin position="281"/>
        <end position="301"/>
    </location>
</feature>
<dbReference type="VEuPathDB" id="FungiDB:RhiirA1_404776"/>
<reference evidence="4 5" key="2">
    <citation type="submission" date="2017-10" db="EMBL/GenBank/DDBJ databases">
        <title>Extensive intraspecific genome diversity in a model arbuscular mycorrhizal fungus.</title>
        <authorList>
            <person name="Chen E.C.H."/>
            <person name="Morin E."/>
            <person name="Baudet D."/>
            <person name="Noel J."/>
            <person name="Ndikumana S."/>
            <person name="Charron P."/>
            <person name="St-Onge C."/>
            <person name="Giorgi J."/>
            <person name="Grigoriev I.V."/>
            <person name="Roux C."/>
            <person name="Martin F.M."/>
            <person name="Corradi N."/>
        </authorList>
    </citation>
    <scope>NUCLEOTIDE SEQUENCE [LARGE SCALE GENOMIC DNA]</scope>
    <source>
        <strain evidence="4 5">C2</strain>
    </source>
</reference>
<feature type="region of interest" description="Disordered" evidence="2">
    <location>
        <begin position="281"/>
        <end position="302"/>
    </location>
</feature>
<protein>
    <recommendedName>
        <fullName evidence="3">C2H2-type domain-containing protein</fullName>
    </recommendedName>
</protein>
<dbReference type="EMBL" id="LLXL01001820">
    <property type="protein sequence ID" value="PKK62759.1"/>
    <property type="molecule type" value="Genomic_DNA"/>
</dbReference>
<evidence type="ECO:0000256" key="1">
    <source>
        <dbReference type="PROSITE-ProRule" id="PRU00042"/>
    </source>
</evidence>
<dbReference type="GO" id="GO:0008270">
    <property type="term" value="F:zinc ion binding"/>
    <property type="evidence" value="ECO:0007669"/>
    <property type="project" value="UniProtKB-KW"/>
</dbReference>
<dbReference type="VEuPathDB" id="FungiDB:RhiirFUN_004173"/>
<evidence type="ECO:0000313" key="5">
    <source>
        <dbReference type="Proteomes" id="UP000233469"/>
    </source>
</evidence>
<dbReference type="SMART" id="SM00355">
    <property type="entry name" value="ZnF_C2H2"/>
    <property type="match status" value="2"/>
</dbReference>
<feature type="domain" description="C2H2-type" evidence="3">
    <location>
        <begin position="165"/>
        <end position="192"/>
    </location>
</feature>
<dbReference type="InterPro" id="IPR036236">
    <property type="entry name" value="Znf_C2H2_sf"/>
</dbReference>
<evidence type="ECO:0000313" key="4">
    <source>
        <dbReference type="EMBL" id="PKK62759.1"/>
    </source>
</evidence>
<reference evidence="4 5" key="1">
    <citation type="submission" date="2016-04" db="EMBL/GenBank/DDBJ databases">
        <title>Genome analyses suggest a sexual origin of heterokaryosis in a supposedly ancient asexual fungus.</title>
        <authorList>
            <person name="Ropars J."/>
            <person name="Sedzielewska K."/>
            <person name="Noel J."/>
            <person name="Charron P."/>
            <person name="Farinelli L."/>
            <person name="Marton T."/>
            <person name="Kruger M."/>
            <person name="Pelin A."/>
            <person name="Brachmann A."/>
            <person name="Corradi N."/>
        </authorList>
    </citation>
    <scope>NUCLEOTIDE SEQUENCE [LARGE SCALE GENOMIC DNA]</scope>
    <source>
        <strain evidence="4 5">C2</strain>
    </source>
</reference>
<dbReference type="VEuPathDB" id="FungiDB:RhiirFUN_021350"/>
<feature type="region of interest" description="Disordered" evidence="2">
    <location>
        <begin position="44"/>
        <end position="120"/>
    </location>
</feature>
<feature type="compositionally biased region" description="Basic and acidic residues" evidence="2">
    <location>
        <begin position="96"/>
        <end position="108"/>
    </location>
</feature>
<dbReference type="VEuPathDB" id="FungiDB:FUN_012507"/>
<organism evidence="4 5">
    <name type="scientific">Rhizophagus irregularis</name>
    <dbReference type="NCBI Taxonomy" id="588596"/>
    <lineage>
        <taxon>Eukaryota</taxon>
        <taxon>Fungi</taxon>
        <taxon>Fungi incertae sedis</taxon>
        <taxon>Mucoromycota</taxon>
        <taxon>Glomeromycotina</taxon>
        <taxon>Glomeromycetes</taxon>
        <taxon>Glomerales</taxon>
        <taxon>Glomeraceae</taxon>
        <taxon>Rhizophagus</taxon>
    </lineage>
</organism>
<dbReference type="InterPro" id="IPR041078">
    <property type="entry name" value="Plavaka"/>
</dbReference>
<dbReference type="PROSITE" id="PS50157">
    <property type="entry name" value="ZINC_FINGER_C2H2_2"/>
    <property type="match status" value="2"/>
</dbReference>
<proteinExistence type="predicted"/>
<feature type="compositionally biased region" description="Acidic residues" evidence="2">
    <location>
        <begin position="229"/>
        <end position="241"/>
    </location>
</feature>
<dbReference type="VEuPathDB" id="FungiDB:RhiirA1_543027"/>
<feature type="compositionally biased region" description="Basic and acidic residues" evidence="2">
    <location>
        <begin position="242"/>
        <end position="254"/>
    </location>
</feature>
<dbReference type="VEuPathDB" id="FungiDB:FUN_004166"/>
<dbReference type="Pfam" id="PF18759">
    <property type="entry name" value="Plavaka"/>
    <property type="match status" value="1"/>
</dbReference>
<dbReference type="PROSITE" id="PS00028">
    <property type="entry name" value="ZINC_FINGER_C2H2_1"/>
    <property type="match status" value="2"/>
</dbReference>
<feature type="region of interest" description="Disordered" evidence="2">
    <location>
        <begin position="195"/>
        <end position="266"/>
    </location>
</feature>
<feature type="compositionally biased region" description="Acidic residues" evidence="2">
    <location>
        <begin position="78"/>
        <end position="95"/>
    </location>
</feature>
<dbReference type="SUPFAM" id="SSF57667">
    <property type="entry name" value="beta-beta-alpha zinc fingers"/>
    <property type="match status" value="1"/>
</dbReference>
<dbReference type="Proteomes" id="UP000233469">
    <property type="component" value="Unassembled WGS sequence"/>
</dbReference>
<evidence type="ECO:0000256" key="2">
    <source>
        <dbReference type="SAM" id="MobiDB-lite"/>
    </source>
</evidence>
<evidence type="ECO:0000259" key="3">
    <source>
        <dbReference type="PROSITE" id="PS50157"/>
    </source>
</evidence>
<keyword evidence="1" id="KW-0862">Zinc</keyword>
<keyword evidence="1" id="KW-0863">Zinc-finger</keyword>
<sequence>MIIAVSLSSELKKMWTCNICFKTFDRSTSYYNHHRSHNFNYKISSSEQETSSDEESSEEFSSNQIFSEKDNVYIYNNNDDEGKESDESNDDEESYESDKVEESSKSDENEIISDNLPVPIIEHSIPTTNINEMANSTFSKNDDQTSSDSDEQNFPNEIYRDFKMWTCNICFKTFDRSTSYYNHHRSHNFNYKISSSEQETSSDEESSEEFSSNQIFSEKDNIYIYNNNDEGDESNDDEESYESDKVEESSKSDENEIISDNLPVPIIEHSIPTTNINEMANSTFSKNDDQTSSDSDEQNFPNEIYRDFDGQERSYSEMFNCNWWKQAVNHAPYGSKIVPIIFYSDATTLDHFGKSSRHPIFVTIGNIPTNLCNKPESKALVGLIPILESSKQIKETEEFLKAIRITFHKCFEILLAPIRVQHQTEEMLPRTQQNMQTAINSGLTKEHSIHEQNNAFWNLPYLFLINVFDNIIK</sequence>
<keyword evidence="1" id="KW-0479">Metal-binding</keyword>
<dbReference type="AlphaFoldDB" id="A0A2N1MM93"/>
<gene>
    <name evidence="4" type="ORF">RhiirC2_813937</name>
</gene>
<feature type="domain" description="C2H2-type" evidence="3">
    <location>
        <begin position="15"/>
        <end position="42"/>
    </location>
</feature>
<accession>A0A2N1MM93</accession>
<name>A0A2N1MM93_9GLOM</name>
<comment type="caution">
    <text evidence="4">The sequence shown here is derived from an EMBL/GenBank/DDBJ whole genome shotgun (WGS) entry which is preliminary data.</text>
</comment>
<feature type="region of interest" description="Disordered" evidence="2">
    <location>
        <begin position="135"/>
        <end position="154"/>
    </location>
</feature>
<dbReference type="InterPro" id="IPR013087">
    <property type="entry name" value="Znf_C2H2_type"/>
</dbReference>